<gene>
    <name evidence="15" type="ORF">M896_041870</name>
</gene>
<evidence type="ECO:0000256" key="12">
    <source>
        <dbReference type="RuleBase" id="RU004279"/>
    </source>
</evidence>
<dbReference type="Pfam" id="PF05000">
    <property type="entry name" value="RNA_pol_Rpb1_4"/>
    <property type="match status" value="1"/>
</dbReference>
<keyword evidence="6" id="KW-0479">Metal-binding</keyword>
<dbReference type="PANTHER" id="PTHR19376">
    <property type="entry name" value="DNA-DIRECTED RNA POLYMERASE"/>
    <property type="match status" value="1"/>
</dbReference>
<dbReference type="Gene3D" id="4.10.860.120">
    <property type="entry name" value="RNA polymerase II, clamp domain"/>
    <property type="match status" value="1"/>
</dbReference>
<keyword evidence="4 12" id="KW-0808">Transferase</keyword>
<dbReference type="InterPro" id="IPR015699">
    <property type="entry name" value="DNA-dir_RNA_pol1_lsu_N"/>
</dbReference>
<dbReference type="Pfam" id="PF04997">
    <property type="entry name" value="RNA_pol_Rpb1_1"/>
    <property type="match status" value="1"/>
</dbReference>
<dbReference type="Proteomes" id="UP000031056">
    <property type="component" value="Unassembled WGS sequence"/>
</dbReference>
<dbReference type="InterPro" id="IPR045867">
    <property type="entry name" value="DNA-dir_RpoC_beta_prime"/>
</dbReference>
<dbReference type="Gene3D" id="6.20.50.80">
    <property type="match status" value="1"/>
</dbReference>
<dbReference type="InterPro" id="IPR007083">
    <property type="entry name" value="RNA_pol_Rpb1_4"/>
</dbReference>
<keyword evidence="3 12" id="KW-0240">DNA-directed RNA polymerase</keyword>
<dbReference type="InterPro" id="IPR044893">
    <property type="entry name" value="RNA_pol_Rpb1_clamp_domain"/>
</dbReference>
<dbReference type="Gene3D" id="1.10.274.100">
    <property type="entry name" value="RNA polymerase Rpb1, domain 3"/>
    <property type="match status" value="1"/>
</dbReference>
<dbReference type="SMART" id="SM00663">
    <property type="entry name" value="RPOLA_N"/>
    <property type="match status" value="1"/>
</dbReference>
<evidence type="ECO:0000256" key="8">
    <source>
        <dbReference type="ARBA" id="ARBA00022842"/>
    </source>
</evidence>
<comment type="function">
    <text evidence="12">DNA-dependent RNA polymerase catalyzes the transcription of DNA into RNA using the four ribonucleoside triphosphates as substrates.</text>
</comment>
<dbReference type="InterPro" id="IPR038120">
    <property type="entry name" value="Rpb1_funnel_sf"/>
</dbReference>
<evidence type="ECO:0000256" key="1">
    <source>
        <dbReference type="ARBA" id="ARBA00004123"/>
    </source>
</evidence>
<dbReference type="Gene3D" id="2.40.40.20">
    <property type="match status" value="1"/>
</dbReference>
<comment type="subcellular location">
    <subcellularLocation>
        <location evidence="1">Nucleus</location>
    </subcellularLocation>
</comment>
<feature type="compositionally biased region" description="Acidic residues" evidence="13">
    <location>
        <begin position="1115"/>
        <end position="1129"/>
    </location>
</feature>
<evidence type="ECO:0000256" key="3">
    <source>
        <dbReference type="ARBA" id="ARBA00022478"/>
    </source>
</evidence>
<dbReference type="GeneID" id="26261625"/>
<accession>A0A0B2UL29</accession>
<dbReference type="Gene3D" id="1.10.132.30">
    <property type="match status" value="1"/>
</dbReference>
<dbReference type="GO" id="GO:0003899">
    <property type="term" value="F:DNA-directed RNA polymerase activity"/>
    <property type="evidence" value="ECO:0007669"/>
    <property type="project" value="UniProtKB-EC"/>
</dbReference>
<dbReference type="InterPro" id="IPR000722">
    <property type="entry name" value="RNA_pol_asu"/>
</dbReference>
<dbReference type="HOGENOM" id="CLU_000487_2_4_1"/>
<evidence type="ECO:0000256" key="9">
    <source>
        <dbReference type="ARBA" id="ARBA00023163"/>
    </source>
</evidence>
<dbReference type="InterPro" id="IPR007080">
    <property type="entry name" value="RNA_pol_Rpb1_1"/>
</dbReference>
<dbReference type="Gene3D" id="3.30.1490.180">
    <property type="entry name" value="RNA polymerase ii"/>
    <property type="match status" value="1"/>
</dbReference>
<organism evidence="15 16">
    <name type="scientific">Ordospora colligata OC4</name>
    <dbReference type="NCBI Taxonomy" id="1354746"/>
    <lineage>
        <taxon>Eukaryota</taxon>
        <taxon>Fungi</taxon>
        <taxon>Fungi incertae sedis</taxon>
        <taxon>Microsporidia</taxon>
        <taxon>Ordosporidae</taxon>
        <taxon>Ordospora</taxon>
    </lineage>
</organism>
<dbReference type="VEuPathDB" id="MicrosporidiaDB:M896_041870"/>
<dbReference type="EC" id="2.7.7.6" evidence="12"/>
<dbReference type="PANTHER" id="PTHR19376:SF11">
    <property type="entry name" value="DNA-DIRECTED RNA POLYMERASE I SUBUNIT RPA1"/>
    <property type="match status" value="1"/>
</dbReference>
<evidence type="ECO:0000256" key="7">
    <source>
        <dbReference type="ARBA" id="ARBA00022833"/>
    </source>
</evidence>
<dbReference type="FunCoup" id="A0A0B2UL29">
    <property type="interactions" value="220"/>
</dbReference>
<evidence type="ECO:0000256" key="4">
    <source>
        <dbReference type="ARBA" id="ARBA00022679"/>
    </source>
</evidence>
<dbReference type="FunFam" id="2.40.40.20:FF:000019">
    <property type="entry name" value="DNA-directed RNA polymerase II subunit RPB1"/>
    <property type="match status" value="1"/>
</dbReference>
<evidence type="ECO:0000313" key="15">
    <source>
        <dbReference type="EMBL" id="KHN69989.1"/>
    </source>
</evidence>
<dbReference type="InterPro" id="IPR047107">
    <property type="entry name" value="DNA-dir_RNA_pol1_lsu_C"/>
</dbReference>
<dbReference type="Pfam" id="PF04983">
    <property type="entry name" value="RNA_pol_Rpb1_3"/>
    <property type="match status" value="1"/>
</dbReference>
<evidence type="ECO:0000313" key="16">
    <source>
        <dbReference type="Proteomes" id="UP000031056"/>
    </source>
</evidence>
<evidence type="ECO:0000256" key="10">
    <source>
        <dbReference type="ARBA" id="ARBA00023242"/>
    </source>
</evidence>
<keyword evidence="10" id="KW-0539">Nucleus</keyword>
<comment type="catalytic activity">
    <reaction evidence="11 12">
        <text>RNA(n) + a ribonucleoside 5'-triphosphate = RNA(n+1) + diphosphate</text>
        <dbReference type="Rhea" id="RHEA:21248"/>
        <dbReference type="Rhea" id="RHEA-COMP:14527"/>
        <dbReference type="Rhea" id="RHEA-COMP:17342"/>
        <dbReference type="ChEBI" id="CHEBI:33019"/>
        <dbReference type="ChEBI" id="CHEBI:61557"/>
        <dbReference type="ChEBI" id="CHEBI:140395"/>
        <dbReference type="EC" id="2.7.7.6"/>
    </reaction>
</comment>
<dbReference type="InterPro" id="IPR006592">
    <property type="entry name" value="RNA_pol_N"/>
</dbReference>
<evidence type="ECO:0000256" key="11">
    <source>
        <dbReference type="ARBA" id="ARBA00048552"/>
    </source>
</evidence>
<dbReference type="EMBL" id="JOKQ01000004">
    <property type="protein sequence ID" value="KHN69989.1"/>
    <property type="molecule type" value="Genomic_DNA"/>
</dbReference>
<keyword evidence="8" id="KW-0460">Magnesium</keyword>
<evidence type="ECO:0000256" key="2">
    <source>
        <dbReference type="ARBA" id="ARBA00006460"/>
    </source>
</evidence>
<dbReference type="InterPro" id="IPR007066">
    <property type="entry name" value="RNA_pol_Rpb1_3"/>
</dbReference>
<keyword evidence="9 12" id="KW-0804">Transcription</keyword>
<proteinExistence type="inferred from homology"/>
<dbReference type="GO" id="GO:0006351">
    <property type="term" value="P:DNA-templated transcription"/>
    <property type="evidence" value="ECO:0007669"/>
    <property type="project" value="InterPro"/>
</dbReference>
<dbReference type="GO" id="GO:0003677">
    <property type="term" value="F:DNA binding"/>
    <property type="evidence" value="ECO:0007669"/>
    <property type="project" value="InterPro"/>
</dbReference>
<dbReference type="CDD" id="cd01435">
    <property type="entry name" value="RNAP_I_RPA1_N"/>
    <property type="match status" value="1"/>
</dbReference>
<evidence type="ECO:0000259" key="14">
    <source>
        <dbReference type="SMART" id="SM00663"/>
    </source>
</evidence>
<reference evidence="15 16" key="1">
    <citation type="journal article" date="2014" name="MBio">
        <title>The Ordospora colligata genome; evolution of extreme reduction in microsporidia and host-to-parasite horizontal gene transfer.</title>
        <authorList>
            <person name="Pombert J.-F."/>
            <person name="Haag K.L."/>
            <person name="Beidas S."/>
            <person name="Ebert D."/>
            <person name="Keeling P.J."/>
        </authorList>
    </citation>
    <scope>NUCLEOTIDE SEQUENCE [LARGE SCALE GENOMIC DNA]</scope>
    <source>
        <strain evidence="15 16">OC4</strain>
    </source>
</reference>
<feature type="region of interest" description="Disordered" evidence="13">
    <location>
        <begin position="1102"/>
        <end position="1158"/>
    </location>
</feature>
<dbReference type="Gene3D" id="1.10.150.390">
    <property type="match status" value="1"/>
</dbReference>
<sequence length="1411" mass="158065">MTVALRPKKISFGFYNEEDIQRLSSVEVTETTAFDGFGHPVAGGLYDLRMGPIDLASNCKTCNLSFFNCPGHFGYIKLCKAVLNPLAFKQMMSILKAACIKCRNLRITNHDRLIMFCKFSLLRNGTSINGLDSLYTVQDEDEIYNTVMEKIKASEACKTNTLIDNHQALANDFFSSIANRKKCVRCGYKNPKIVAGSTLKVFKDFKGDSERGNEEKYLEFFSPEAIEELFCDLFLNEEDLLKSIFCSSNYKMFFMKSIAVTPNRFRPVTFVNGKRTESFDNLLLCDILRCNMMMMADVSYWPQLQLCVFSLFDSTKMPKWGNASSAAPSGYKQVLEKKEGLFRKNMMGKRVNFAGRTVISPDPNLETREIGIPMIFAEKLTFPEKVNTFNADRLRKAVLNGTSYPGSLYVQDNDALLSLSHMPEDKRYALANQILDGNKVVWRHLIDGDVVLVNRQPTLHKVSIMAHKCKVLKGEKTLRMHYVNCKSYNADFDGDEMNIHFPQSYAAESEARLILMNDFNYLVPTDGSPIRGLTQDYIIGATILTMKDSFFTKDVYFSLVSSGLPSGRITLEKPCIIKPKKLYSGKQIISTIIKNMGLKICMEIDTKIKKEFWKGHTEEEKVLVRDGNILTGVLDKNSLGQSSMSLVHACSEVMGGSACNDLMTYIGRVINRYLLMYGITVGIDDLLLSSDADMARKELIRIKNAQAAEVQQKFLSENPDYYLHSDKISYIDSVMREEMNKVTSAIVSVSVPSGQNKCFPNNNIGLIVMTGAKGSIVNLSQISGGLGQQELEGKRVPVMASGKTLPCFGRLDADPRSAGYIYERFLSGIAPPQFFFHCMAGREGLIDTAVKTANSGYLQRCLVKHMERMKVEYDMSVRAENTTIQFMYGEDGIDSTKASYLEQFEFYKQNEKLFRNSCVSEGCREYGMVSQRFQEMLDGVDDKRFRNFLVGRYINGLVNPGECVGVLAAQSVGEPSTQMTLNTFHLAGVGAKNMTLGIPRLREILITSSKNIKTPIVSVPIKNSVEFDVVECLKRVTLKDCVTRFSVNEEIVMVDEVFQKKIVMEFELGCYVDLAAEALDKKFLKVFGKKLKNLACMSPTSGITETSKVKGKQDEAEDCDDDCDDEDINDNDKEKANDSNSDDSDSDSNNEGNGNEVNRKEAFSDEFANDTLPNHENSSEEVDDIDEVNDEYEDRDREFINFTRKSKNVLVFEVLYPSGMNEMITWLIESILPVISVKEIAGITKANISDNILFVETRDLCSLAKSVDIGPGNTVSLLDAIDIYSSESNDIYNVRQVLGIEAARHSIVNEVKRVFDAYGISVDSRHLLLIADYMTRNGEYTPFNRGGLGASDSPFLRMSFESCYSMLQSNAIFHQEDNLSVPSASLVVGNPIECGTGSFSLMHSIGISNKT</sequence>
<dbReference type="SUPFAM" id="SSF64484">
    <property type="entry name" value="beta and beta-prime subunits of DNA dependent RNA-polymerase"/>
    <property type="match status" value="1"/>
</dbReference>
<feature type="domain" description="RNA polymerase N-terminal" evidence="14">
    <location>
        <begin position="251"/>
        <end position="545"/>
    </location>
</feature>
<dbReference type="GO" id="GO:0046872">
    <property type="term" value="F:metal ion binding"/>
    <property type="evidence" value="ECO:0007669"/>
    <property type="project" value="UniProtKB-KW"/>
</dbReference>
<dbReference type="InParanoid" id="A0A0B2UL29"/>
<keyword evidence="16" id="KW-1185">Reference proteome</keyword>
<dbReference type="Pfam" id="PF04998">
    <property type="entry name" value="RNA_pol_Rpb1_5"/>
    <property type="match status" value="1"/>
</dbReference>
<dbReference type="GO" id="GO:0005736">
    <property type="term" value="C:RNA polymerase I complex"/>
    <property type="evidence" value="ECO:0007669"/>
    <property type="project" value="TreeGrafter"/>
</dbReference>
<comment type="similarity">
    <text evidence="2 12">Belongs to the RNA polymerase beta' chain family.</text>
</comment>
<dbReference type="InterPro" id="IPR042102">
    <property type="entry name" value="RNA_pol_Rpb1_3_sf"/>
</dbReference>
<evidence type="ECO:0000256" key="5">
    <source>
        <dbReference type="ARBA" id="ARBA00022695"/>
    </source>
</evidence>
<keyword evidence="5 12" id="KW-0548">Nucleotidyltransferase</keyword>
<evidence type="ECO:0000256" key="13">
    <source>
        <dbReference type="SAM" id="MobiDB-lite"/>
    </source>
</evidence>
<dbReference type="STRING" id="1354746.A0A0B2UL29"/>
<name>A0A0B2UL29_9MICR</name>
<dbReference type="Pfam" id="PF00623">
    <property type="entry name" value="RNA_pol_Rpb1_2"/>
    <property type="match status" value="1"/>
</dbReference>
<comment type="caution">
    <text evidence="15">The sequence shown here is derived from an EMBL/GenBank/DDBJ whole genome shotgun (WGS) entry which is preliminary data.</text>
</comment>
<protein>
    <recommendedName>
        <fullName evidence="12">DNA-directed RNA polymerase subunit</fullName>
        <ecNumber evidence="12">2.7.7.6</ecNumber>
    </recommendedName>
</protein>
<dbReference type="OrthoDB" id="270392at2759"/>
<dbReference type="RefSeq" id="XP_014564031.1">
    <property type="nucleotide sequence ID" value="XM_014708545.1"/>
</dbReference>
<evidence type="ECO:0000256" key="6">
    <source>
        <dbReference type="ARBA" id="ARBA00022723"/>
    </source>
</evidence>
<dbReference type="CDD" id="cd02735">
    <property type="entry name" value="RNAP_I_Rpa1_C"/>
    <property type="match status" value="1"/>
</dbReference>
<keyword evidence="7" id="KW-0862">Zinc</keyword>
<dbReference type="Gene3D" id="6.10.250.2940">
    <property type="match status" value="1"/>
</dbReference>
<dbReference type="InterPro" id="IPR007081">
    <property type="entry name" value="RNA_pol_Rpb1_5"/>
</dbReference>